<keyword evidence="2" id="KW-1185">Reference proteome</keyword>
<evidence type="ECO:0000313" key="2">
    <source>
        <dbReference type="Proteomes" id="UP000827976"/>
    </source>
</evidence>
<accession>A0ACB7UMR9</accession>
<comment type="caution">
    <text evidence="1">The sequence shown here is derived from an EMBL/GenBank/DDBJ whole genome shotgun (WGS) entry which is preliminary data.</text>
</comment>
<organism evidence="1 2">
    <name type="scientific">Dioscorea alata</name>
    <name type="common">Purple yam</name>
    <dbReference type="NCBI Taxonomy" id="55571"/>
    <lineage>
        <taxon>Eukaryota</taxon>
        <taxon>Viridiplantae</taxon>
        <taxon>Streptophyta</taxon>
        <taxon>Embryophyta</taxon>
        <taxon>Tracheophyta</taxon>
        <taxon>Spermatophyta</taxon>
        <taxon>Magnoliopsida</taxon>
        <taxon>Liliopsida</taxon>
        <taxon>Dioscoreales</taxon>
        <taxon>Dioscoreaceae</taxon>
        <taxon>Dioscorea</taxon>
    </lineage>
</organism>
<name>A0ACB7UMR9_DIOAL</name>
<keyword evidence="1" id="KW-0472">Membrane</keyword>
<gene>
    <name evidence="1" type="ORF">IHE45_15G082500</name>
</gene>
<proteinExistence type="predicted"/>
<dbReference type="Proteomes" id="UP000827976">
    <property type="component" value="Chromosome 15"/>
</dbReference>
<dbReference type="EMBL" id="CM037025">
    <property type="protein sequence ID" value="KAH7661725.1"/>
    <property type="molecule type" value="Genomic_DNA"/>
</dbReference>
<keyword evidence="1" id="KW-0812">Transmembrane</keyword>
<reference evidence="2" key="1">
    <citation type="journal article" date="2022" name="Nat. Commun.">
        <title>Chromosome evolution and the genetic basis of agronomically important traits in greater yam.</title>
        <authorList>
            <person name="Bredeson J.V."/>
            <person name="Lyons J.B."/>
            <person name="Oniyinde I.O."/>
            <person name="Okereke N.R."/>
            <person name="Kolade O."/>
            <person name="Nnabue I."/>
            <person name="Nwadili C.O."/>
            <person name="Hribova E."/>
            <person name="Parker M."/>
            <person name="Nwogha J."/>
            <person name="Shu S."/>
            <person name="Carlson J."/>
            <person name="Kariba R."/>
            <person name="Muthemba S."/>
            <person name="Knop K."/>
            <person name="Barton G.J."/>
            <person name="Sherwood A.V."/>
            <person name="Lopez-Montes A."/>
            <person name="Asiedu R."/>
            <person name="Jamnadass R."/>
            <person name="Muchugi A."/>
            <person name="Goodstein D."/>
            <person name="Egesi C.N."/>
            <person name="Featherston J."/>
            <person name="Asfaw A."/>
            <person name="Simpson G.G."/>
            <person name="Dolezel J."/>
            <person name="Hendre P.S."/>
            <person name="Van Deynze A."/>
            <person name="Kumar P.L."/>
            <person name="Obidiegwu J.E."/>
            <person name="Bhattacharjee R."/>
            <person name="Rokhsar D.S."/>
        </authorList>
    </citation>
    <scope>NUCLEOTIDE SEQUENCE [LARGE SCALE GENOMIC DNA]</scope>
    <source>
        <strain evidence="2">cv. TDa95/00328</strain>
    </source>
</reference>
<protein>
    <submittedName>
        <fullName evidence="1">Cysteine-rich transmembrane CYSTM domain-containing protein</fullName>
    </submittedName>
</protein>
<evidence type="ECO:0000313" key="1">
    <source>
        <dbReference type="EMBL" id="KAH7661725.1"/>
    </source>
</evidence>
<sequence>MSYYNQQQAPPPSYPPPAPTEGYPTYVAPPPAGYPTKDEAAYSQNAPVQTKSRGEEGGFWEGCCAALCCCCLLDMCT</sequence>